<keyword evidence="8" id="KW-0375">Hydrogen ion transport</keyword>
<evidence type="ECO:0000256" key="6">
    <source>
        <dbReference type="ARBA" id="ARBA00023196"/>
    </source>
</evidence>
<dbReference type="EMBL" id="JASGBQ010000024">
    <property type="protein sequence ID" value="MDI9243073.1"/>
    <property type="molecule type" value="Genomic_DNA"/>
</dbReference>
<dbReference type="PANTHER" id="PTHR13822:SF10">
    <property type="entry name" value="ATP SYNTHASE EPSILON CHAIN, CHLOROPLASTIC"/>
    <property type="match status" value="1"/>
</dbReference>
<name>A0AAP4F143_9FIRM</name>
<dbReference type="Gene3D" id="2.60.15.10">
    <property type="entry name" value="F0F1 ATP synthase delta/epsilon subunit, N-terminal"/>
    <property type="match status" value="1"/>
</dbReference>
<sequence length="135" mass="15163">MASEKTFELQVITPDRVFYKGDVEMVEMNTREGAIGVYKKHVPTTCILNPGILTIHLPDGEKRKAALHGGFAEILKDRVTVLAEAAEWPEEIDVDRAEQAKERAEKRIQAHQEGVDVTRAEMALRRALTRIKAAK</sequence>
<feature type="coiled-coil region" evidence="10">
    <location>
        <begin position="94"/>
        <end position="121"/>
    </location>
</feature>
<proteinExistence type="inferred from homology"/>
<dbReference type="InterPro" id="IPR001469">
    <property type="entry name" value="ATP_synth_F1_dsu/esu"/>
</dbReference>
<reference evidence="13 14" key="1">
    <citation type="submission" date="2023-05" db="EMBL/GenBank/DDBJ databases">
        <title>[ruminococcus] sp. nov., isolated from a pig farm feces dump.</title>
        <authorList>
            <person name="Chang Y.-H."/>
        </authorList>
    </citation>
    <scope>NUCLEOTIDE SEQUENCE [LARGE SCALE GENOMIC DNA]</scope>
    <source>
        <strain evidence="13 14">YH-rum2234</strain>
    </source>
</reference>
<keyword evidence="3 8" id="KW-0813">Transport</keyword>
<dbReference type="Gene3D" id="1.20.5.440">
    <property type="entry name" value="ATP synthase delta/epsilon subunit, C-terminal domain"/>
    <property type="match status" value="1"/>
</dbReference>
<comment type="function">
    <text evidence="8">Produces ATP from ADP in the presence of a proton gradient across the membrane.</text>
</comment>
<protein>
    <recommendedName>
        <fullName evidence="8">ATP synthase epsilon chain</fullName>
    </recommendedName>
    <alternativeName>
        <fullName evidence="8">ATP synthase F1 sector epsilon subunit</fullName>
    </alternativeName>
    <alternativeName>
        <fullName evidence="8">F-ATPase epsilon subunit</fullName>
    </alternativeName>
</protein>
<keyword evidence="4 8" id="KW-0406">Ion transport</keyword>
<feature type="domain" description="ATP synthase epsilon subunit C-terminal" evidence="11">
    <location>
        <begin position="90"/>
        <end position="135"/>
    </location>
</feature>
<dbReference type="CDD" id="cd12152">
    <property type="entry name" value="F1-ATPase_delta"/>
    <property type="match status" value="1"/>
</dbReference>
<keyword evidence="5 8" id="KW-0472">Membrane</keyword>
<dbReference type="HAMAP" id="MF_00530">
    <property type="entry name" value="ATP_synth_epsil_bac"/>
    <property type="match status" value="1"/>
</dbReference>
<dbReference type="PANTHER" id="PTHR13822">
    <property type="entry name" value="ATP SYNTHASE DELTA/EPSILON CHAIN"/>
    <property type="match status" value="1"/>
</dbReference>
<keyword evidence="14" id="KW-1185">Reference proteome</keyword>
<evidence type="ECO:0000256" key="9">
    <source>
        <dbReference type="RuleBase" id="RU003656"/>
    </source>
</evidence>
<keyword evidence="8" id="KW-1003">Cell membrane</keyword>
<dbReference type="InterPro" id="IPR036771">
    <property type="entry name" value="ATPsynth_dsu/esu_N"/>
</dbReference>
<keyword evidence="7 8" id="KW-0066">ATP synthesis</keyword>
<evidence type="ECO:0000259" key="12">
    <source>
        <dbReference type="Pfam" id="PF02823"/>
    </source>
</evidence>
<gene>
    <name evidence="8 13" type="primary">atpC</name>
    <name evidence="13" type="ORF">QJ036_11415</name>
</gene>
<evidence type="ECO:0000313" key="13">
    <source>
        <dbReference type="EMBL" id="MDI9243073.1"/>
    </source>
</evidence>
<dbReference type="Proteomes" id="UP001300383">
    <property type="component" value="Unassembled WGS sequence"/>
</dbReference>
<evidence type="ECO:0000313" key="14">
    <source>
        <dbReference type="Proteomes" id="UP001300383"/>
    </source>
</evidence>
<dbReference type="InterPro" id="IPR020547">
    <property type="entry name" value="ATP_synth_F1_esu_C"/>
</dbReference>
<evidence type="ECO:0000256" key="2">
    <source>
        <dbReference type="ARBA" id="ARBA00005712"/>
    </source>
</evidence>
<dbReference type="GO" id="GO:0045259">
    <property type="term" value="C:proton-transporting ATP synthase complex"/>
    <property type="evidence" value="ECO:0007669"/>
    <property type="project" value="UniProtKB-KW"/>
</dbReference>
<evidence type="ECO:0000256" key="8">
    <source>
        <dbReference type="HAMAP-Rule" id="MF_00530"/>
    </source>
</evidence>
<dbReference type="Pfam" id="PF00401">
    <property type="entry name" value="ATP-synt_DE"/>
    <property type="match status" value="1"/>
</dbReference>
<feature type="domain" description="ATP synthase F1 complex delta/epsilon subunit N-terminal" evidence="12">
    <location>
        <begin position="7"/>
        <end position="86"/>
    </location>
</feature>
<dbReference type="SUPFAM" id="SSF51344">
    <property type="entry name" value="Epsilon subunit of F1F0-ATP synthase N-terminal domain"/>
    <property type="match status" value="1"/>
</dbReference>
<evidence type="ECO:0000256" key="5">
    <source>
        <dbReference type="ARBA" id="ARBA00023136"/>
    </source>
</evidence>
<accession>A0AAP4F143</accession>
<evidence type="ECO:0000259" key="11">
    <source>
        <dbReference type="Pfam" id="PF00401"/>
    </source>
</evidence>
<comment type="subcellular location">
    <subcellularLocation>
        <location evidence="1 8">Cell membrane</location>
        <topology evidence="1 8">Peripheral membrane protein</topology>
    </subcellularLocation>
</comment>
<dbReference type="NCBIfam" id="TIGR01216">
    <property type="entry name" value="ATP_synt_epsi"/>
    <property type="match status" value="1"/>
</dbReference>
<dbReference type="AlphaFoldDB" id="A0AAP4F143"/>
<evidence type="ECO:0000256" key="7">
    <source>
        <dbReference type="ARBA" id="ARBA00023310"/>
    </source>
</evidence>
<dbReference type="SUPFAM" id="SSF46604">
    <property type="entry name" value="Epsilon subunit of F1F0-ATP synthase C-terminal domain"/>
    <property type="match status" value="1"/>
</dbReference>
<evidence type="ECO:0000256" key="10">
    <source>
        <dbReference type="SAM" id="Coils"/>
    </source>
</evidence>
<keyword evidence="10" id="KW-0175">Coiled coil</keyword>
<dbReference type="GO" id="GO:0005524">
    <property type="term" value="F:ATP binding"/>
    <property type="evidence" value="ECO:0007669"/>
    <property type="project" value="UniProtKB-UniRule"/>
</dbReference>
<dbReference type="Pfam" id="PF02823">
    <property type="entry name" value="ATP-synt_DE_N"/>
    <property type="match status" value="1"/>
</dbReference>
<comment type="similarity">
    <text evidence="2 8 9">Belongs to the ATPase epsilon chain family.</text>
</comment>
<dbReference type="RefSeq" id="WP_283231498.1">
    <property type="nucleotide sequence ID" value="NZ_JASGBQ010000024.1"/>
</dbReference>
<comment type="subunit">
    <text evidence="8 9">F-type ATPases have 2 components, CF(1) - the catalytic core - and CF(0) - the membrane proton channel. CF(1) has five subunits: alpha(3), beta(3), gamma(1), delta(1), epsilon(1). CF(0) has three main subunits: a, b and c.</text>
</comment>
<evidence type="ECO:0000256" key="3">
    <source>
        <dbReference type="ARBA" id="ARBA00022448"/>
    </source>
</evidence>
<dbReference type="InterPro" id="IPR020546">
    <property type="entry name" value="ATP_synth_F1_dsu/esu_N"/>
</dbReference>
<keyword evidence="6 8" id="KW-0139">CF(1)</keyword>
<evidence type="ECO:0000256" key="1">
    <source>
        <dbReference type="ARBA" id="ARBA00004202"/>
    </source>
</evidence>
<dbReference type="InterPro" id="IPR036794">
    <property type="entry name" value="ATP_F1_dsu/esu_C_sf"/>
</dbReference>
<organism evidence="13 14">
    <name type="scientific">Fusibacillus kribbianus</name>
    <dbReference type="NCBI Taxonomy" id="3044208"/>
    <lineage>
        <taxon>Bacteria</taxon>
        <taxon>Bacillati</taxon>
        <taxon>Bacillota</taxon>
        <taxon>Clostridia</taxon>
        <taxon>Lachnospirales</taxon>
        <taxon>Lachnospiraceae</taxon>
        <taxon>Fusibacillus</taxon>
    </lineage>
</organism>
<dbReference type="GO" id="GO:0046933">
    <property type="term" value="F:proton-transporting ATP synthase activity, rotational mechanism"/>
    <property type="evidence" value="ECO:0007669"/>
    <property type="project" value="UniProtKB-UniRule"/>
</dbReference>
<evidence type="ECO:0000256" key="4">
    <source>
        <dbReference type="ARBA" id="ARBA00023065"/>
    </source>
</evidence>
<comment type="caution">
    <text evidence="13">The sequence shown here is derived from an EMBL/GenBank/DDBJ whole genome shotgun (WGS) entry which is preliminary data.</text>
</comment>
<dbReference type="GO" id="GO:0005886">
    <property type="term" value="C:plasma membrane"/>
    <property type="evidence" value="ECO:0007669"/>
    <property type="project" value="UniProtKB-SubCell"/>
</dbReference>